<dbReference type="GeneID" id="81392403"/>
<reference evidence="5" key="2">
    <citation type="journal article" date="2023" name="IMA Fungus">
        <title>Comparative genomic study of the Penicillium genus elucidates a diverse pangenome and 15 lateral gene transfer events.</title>
        <authorList>
            <person name="Petersen C."/>
            <person name="Sorensen T."/>
            <person name="Nielsen M.R."/>
            <person name="Sondergaard T.E."/>
            <person name="Sorensen J.L."/>
            <person name="Fitzpatrick D.A."/>
            <person name="Frisvad J.C."/>
            <person name="Nielsen K.L."/>
        </authorList>
    </citation>
    <scope>NUCLEOTIDE SEQUENCE</scope>
    <source>
        <strain evidence="5">IBT 34128</strain>
    </source>
</reference>
<dbReference type="AlphaFoldDB" id="A0A9W9FRW6"/>
<dbReference type="GO" id="GO:0016491">
    <property type="term" value="F:oxidoreductase activity"/>
    <property type="evidence" value="ECO:0007669"/>
    <property type="project" value="UniProtKB-KW"/>
</dbReference>
<dbReference type="GO" id="GO:0005634">
    <property type="term" value="C:nucleus"/>
    <property type="evidence" value="ECO:0007669"/>
    <property type="project" value="TreeGrafter"/>
</dbReference>
<dbReference type="PANTHER" id="PTHR42748:SF30">
    <property type="entry name" value="NMRA-LIKE DOMAIN-CONTAINING PROTEIN"/>
    <property type="match status" value="1"/>
</dbReference>
<dbReference type="Proteomes" id="UP001141434">
    <property type="component" value="Unassembled WGS sequence"/>
</dbReference>
<dbReference type="Gene3D" id="3.40.50.720">
    <property type="entry name" value="NAD(P)-binding Rossmann-like Domain"/>
    <property type="match status" value="1"/>
</dbReference>
<name>A0A9W9FRW6_9EURO</name>
<comment type="similarity">
    <text evidence="1">Belongs to the NmrA-type oxidoreductase family.</text>
</comment>
<reference evidence="5" key="1">
    <citation type="submission" date="2022-11" db="EMBL/GenBank/DDBJ databases">
        <authorList>
            <person name="Petersen C."/>
        </authorList>
    </citation>
    <scope>NUCLEOTIDE SEQUENCE</scope>
    <source>
        <strain evidence="5">IBT 34128</strain>
    </source>
</reference>
<feature type="domain" description="NmrA-like" evidence="4">
    <location>
        <begin position="5"/>
        <end position="270"/>
    </location>
</feature>
<dbReference type="SUPFAM" id="SSF51735">
    <property type="entry name" value="NAD(P)-binding Rossmann-fold domains"/>
    <property type="match status" value="1"/>
</dbReference>
<accession>A0A9W9FRW6</accession>
<dbReference type="Pfam" id="PF05368">
    <property type="entry name" value="NmrA"/>
    <property type="match status" value="1"/>
</dbReference>
<evidence type="ECO:0000259" key="4">
    <source>
        <dbReference type="Pfam" id="PF05368"/>
    </source>
</evidence>
<gene>
    <name evidence="5" type="ORF">NUU61_002653</name>
</gene>
<evidence type="ECO:0000256" key="3">
    <source>
        <dbReference type="ARBA" id="ARBA00023002"/>
    </source>
</evidence>
<dbReference type="InterPro" id="IPR051164">
    <property type="entry name" value="NmrA-like_oxidored"/>
</dbReference>
<dbReference type="RefSeq" id="XP_056514302.1">
    <property type="nucleotide sequence ID" value="XM_056653235.1"/>
</dbReference>
<protein>
    <recommendedName>
        <fullName evidence="4">NmrA-like domain-containing protein</fullName>
    </recommendedName>
</protein>
<dbReference type="InterPro" id="IPR036291">
    <property type="entry name" value="NAD(P)-bd_dom_sf"/>
</dbReference>
<dbReference type="Gene3D" id="3.90.25.10">
    <property type="entry name" value="UDP-galactose 4-epimerase, domain 1"/>
    <property type="match status" value="1"/>
</dbReference>
<proteinExistence type="inferred from homology"/>
<organism evidence="5 6">
    <name type="scientific">Penicillium alfredii</name>
    <dbReference type="NCBI Taxonomy" id="1506179"/>
    <lineage>
        <taxon>Eukaryota</taxon>
        <taxon>Fungi</taxon>
        <taxon>Dikarya</taxon>
        <taxon>Ascomycota</taxon>
        <taxon>Pezizomycotina</taxon>
        <taxon>Eurotiomycetes</taxon>
        <taxon>Eurotiomycetidae</taxon>
        <taxon>Eurotiales</taxon>
        <taxon>Aspergillaceae</taxon>
        <taxon>Penicillium</taxon>
    </lineage>
</organism>
<sequence>MSSPTVFVCGATGTQGGALTYNLLKQGAQVHTITRNLNSPAAQKLKSLGASIAEGDFDNEECLTRSMTNCTTLFLNLMPSFTDSTKEVRQAQMILSVAKKAGIKHVIYSTALAVNDPERLAHWDPNSALGMVVLSKQVIEREVREGGFKYWTILRPGNFMTNHLAPHVQMYQGLAETGQFTTSLTPGSLIPMVDPNVIGQFGAAATLDPVKFHQEEVEIVSELLTVDEVMQGLSRATGREFKATFLSDEEIKEQGQTNPFIWMQLALRDMSKFVDMERIKAWGLELGSFERFLGREKERVEQTYL</sequence>
<dbReference type="InterPro" id="IPR008030">
    <property type="entry name" value="NmrA-like"/>
</dbReference>
<evidence type="ECO:0000256" key="1">
    <source>
        <dbReference type="ARBA" id="ARBA00006328"/>
    </source>
</evidence>
<keyword evidence="3" id="KW-0560">Oxidoreductase</keyword>
<dbReference type="EMBL" id="JAPMSZ010000004">
    <property type="protein sequence ID" value="KAJ5105306.1"/>
    <property type="molecule type" value="Genomic_DNA"/>
</dbReference>
<keyword evidence="6" id="KW-1185">Reference proteome</keyword>
<evidence type="ECO:0000313" key="6">
    <source>
        <dbReference type="Proteomes" id="UP001141434"/>
    </source>
</evidence>
<dbReference type="OrthoDB" id="419598at2759"/>
<dbReference type="CDD" id="cd05251">
    <property type="entry name" value="NmrA_like_SDR_a"/>
    <property type="match status" value="1"/>
</dbReference>
<evidence type="ECO:0000256" key="2">
    <source>
        <dbReference type="ARBA" id="ARBA00022857"/>
    </source>
</evidence>
<keyword evidence="2" id="KW-0521">NADP</keyword>
<comment type="caution">
    <text evidence="5">The sequence shown here is derived from an EMBL/GenBank/DDBJ whole genome shotgun (WGS) entry which is preliminary data.</text>
</comment>
<dbReference type="PANTHER" id="PTHR42748">
    <property type="entry name" value="NITROGEN METABOLITE REPRESSION PROTEIN NMRA FAMILY MEMBER"/>
    <property type="match status" value="1"/>
</dbReference>
<evidence type="ECO:0000313" key="5">
    <source>
        <dbReference type="EMBL" id="KAJ5105306.1"/>
    </source>
</evidence>